<dbReference type="Pfam" id="PF00126">
    <property type="entry name" value="HTH_1"/>
    <property type="match status" value="1"/>
</dbReference>
<organism evidence="6 7">
    <name type="scientific">Roseovarius indicus</name>
    <dbReference type="NCBI Taxonomy" id="540747"/>
    <lineage>
        <taxon>Bacteria</taxon>
        <taxon>Pseudomonadati</taxon>
        <taxon>Pseudomonadota</taxon>
        <taxon>Alphaproteobacteria</taxon>
        <taxon>Rhodobacterales</taxon>
        <taxon>Roseobacteraceae</taxon>
        <taxon>Roseovarius</taxon>
    </lineage>
</organism>
<evidence type="ECO:0000256" key="3">
    <source>
        <dbReference type="ARBA" id="ARBA00023125"/>
    </source>
</evidence>
<accession>A0A5P3ABL8</accession>
<evidence type="ECO:0000256" key="2">
    <source>
        <dbReference type="ARBA" id="ARBA00023015"/>
    </source>
</evidence>
<protein>
    <submittedName>
        <fullName evidence="6">Cyn operon transcriptional activator</fullName>
    </submittedName>
</protein>
<sequence>MLRIRQLNVFHAIVQTGSVTAASSQLGMSQPAASQTLKDLEMALDFKLFERDGRGLRLTEAGEMFFIESEKSLYVMQELEQRAQAIKEGNRGQMSIACEAAWGASLLTPVLSKFMERRPDVSLAVYPFATSYFHSWMSGGMIDIAVTSVPINNQNFIQERLGSSEAVIILPKSHPLCAQSTIHAEQVSEEDFIVLSSRNELNYYRSAAAFQNLGVVRNIRVFSPLSESVFSLVEQGAGVSIVSKMICETLSGQFDVEWRPFEPKIRYDVFGYKRRGMPSNRHETLFFDLLREHIA</sequence>
<dbReference type="RefSeq" id="WP_074940127.1">
    <property type="nucleotide sequence ID" value="NZ_CP031598.1"/>
</dbReference>
<keyword evidence="2" id="KW-0805">Transcription regulation</keyword>
<evidence type="ECO:0000259" key="5">
    <source>
        <dbReference type="PROSITE" id="PS50931"/>
    </source>
</evidence>
<dbReference type="OrthoDB" id="7260751at2"/>
<name>A0A5P3ABL8_9RHOB</name>
<evidence type="ECO:0000256" key="4">
    <source>
        <dbReference type="ARBA" id="ARBA00023163"/>
    </source>
</evidence>
<feature type="domain" description="HTH lysR-type" evidence="5">
    <location>
        <begin position="2"/>
        <end position="59"/>
    </location>
</feature>
<dbReference type="SUPFAM" id="SSF46785">
    <property type="entry name" value="Winged helix' DNA-binding domain"/>
    <property type="match status" value="1"/>
</dbReference>
<dbReference type="InterPro" id="IPR036390">
    <property type="entry name" value="WH_DNA-bd_sf"/>
</dbReference>
<comment type="similarity">
    <text evidence="1">Belongs to the LysR transcriptional regulatory family.</text>
</comment>
<dbReference type="Gene3D" id="1.10.10.10">
    <property type="entry name" value="Winged helix-like DNA-binding domain superfamily/Winged helix DNA-binding domain"/>
    <property type="match status" value="1"/>
</dbReference>
<proteinExistence type="inferred from homology"/>
<dbReference type="InterPro" id="IPR036388">
    <property type="entry name" value="WH-like_DNA-bd_sf"/>
</dbReference>
<dbReference type="GO" id="GO:0010628">
    <property type="term" value="P:positive regulation of gene expression"/>
    <property type="evidence" value="ECO:0007669"/>
    <property type="project" value="TreeGrafter"/>
</dbReference>
<dbReference type="GO" id="GO:0043565">
    <property type="term" value="F:sequence-specific DNA binding"/>
    <property type="evidence" value="ECO:0007669"/>
    <property type="project" value="TreeGrafter"/>
</dbReference>
<evidence type="ECO:0000256" key="1">
    <source>
        <dbReference type="ARBA" id="ARBA00009437"/>
    </source>
</evidence>
<dbReference type="SUPFAM" id="SSF53850">
    <property type="entry name" value="Periplasmic binding protein-like II"/>
    <property type="match status" value="1"/>
</dbReference>
<dbReference type="AlphaFoldDB" id="A0A5P3ABL8"/>
<dbReference type="PANTHER" id="PTHR30427:SF1">
    <property type="entry name" value="TRANSCRIPTIONAL ACTIVATOR PROTEIN LYSR"/>
    <property type="match status" value="1"/>
</dbReference>
<dbReference type="PANTHER" id="PTHR30427">
    <property type="entry name" value="TRANSCRIPTIONAL ACTIVATOR PROTEIN LYSR"/>
    <property type="match status" value="1"/>
</dbReference>
<dbReference type="InterPro" id="IPR000847">
    <property type="entry name" value="LysR_HTH_N"/>
</dbReference>
<evidence type="ECO:0000313" key="7">
    <source>
        <dbReference type="Proteomes" id="UP000325785"/>
    </source>
</evidence>
<evidence type="ECO:0000313" key="6">
    <source>
        <dbReference type="EMBL" id="QEW25695.1"/>
    </source>
</evidence>
<dbReference type="Proteomes" id="UP000325785">
    <property type="component" value="Chromosome"/>
</dbReference>
<dbReference type="GO" id="GO:0003700">
    <property type="term" value="F:DNA-binding transcription factor activity"/>
    <property type="evidence" value="ECO:0007669"/>
    <property type="project" value="InterPro"/>
</dbReference>
<dbReference type="KEGG" id="rid:RIdsm_01482"/>
<dbReference type="FunFam" id="1.10.10.10:FF:000001">
    <property type="entry name" value="LysR family transcriptional regulator"/>
    <property type="match status" value="1"/>
</dbReference>
<reference evidence="6 7" key="1">
    <citation type="submission" date="2018-08" db="EMBL/GenBank/DDBJ databases">
        <title>Genetic Globetrotter - A new plasmid hitch-hiking vast phylogenetic and geographic distances.</title>
        <authorList>
            <person name="Vollmers J."/>
            <person name="Petersen J."/>
        </authorList>
    </citation>
    <scope>NUCLEOTIDE SEQUENCE [LARGE SCALE GENOMIC DNA]</scope>
    <source>
        <strain evidence="6 7">DSM 26383</strain>
    </source>
</reference>
<dbReference type="EMBL" id="CP031598">
    <property type="protein sequence ID" value="QEW25695.1"/>
    <property type="molecule type" value="Genomic_DNA"/>
</dbReference>
<gene>
    <name evidence="6" type="primary">cynR_3</name>
    <name evidence="6" type="ORF">RIdsm_01482</name>
</gene>
<dbReference type="PROSITE" id="PS50931">
    <property type="entry name" value="HTH_LYSR"/>
    <property type="match status" value="1"/>
</dbReference>
<dbReference type="Pfam" id="PF03466">
    <property type="entry name" value="LysR_substrate"/>
    <property type="match status" value="1"/>
</dbReference>
<keyword evidence="3" id="KW-0238">DNA-binding</keyword>
<dbReference type="Gene3D" id="3.40.190.290">
    <property type="match status" value="1"/>
</dbReference>
<dbReference type="InterPro" id="IPR005119">
    <property type="entry name" value="LysR_subst-bd"/>
</dbReference>
<dbReference type="PRINTS" id="PR00039">
    <property type="entry name" value="HTHLYSR"/>
</dbReference>
<keyword evidence="4" id="KW-0804">Transcription</keyword>